<protein>
    <recommendedName>
        <fullName evidence="7">Aspartate carbamoyltransferase</fullName>
        <ecNumber evidence="7">2.1.3.2</ecNumber>
    </recommendedName>
    <alternativeName>
        <fullName evidence="7">Aspartate transcarbamylase</fullName>
        <shortName evidence="7">ATCase</shortName>
    </alternativeName>
</protein>
<dbReference type="InterPro" id="IPR006132">
    <property type="entry name" value="Asp/Orn_carbamoyltranf_P-bd"/>
</dbReference>
<dbReference type="InterPro" id="IPR036901">
    <property type="entry name" value="Asp/Orn_carbamoylTrfase_sf"/>
</dbReference>
<evidence type="ECO:0000256" key="4">
    <source>
        <dbReference type="ARBA" id="ARBA00022975"/>
    </source>
</evidence>
<evidence type="ECO:0000256" key="1">
    <source>
        <dbReference type="ARBA" id="ARBA00004852"/>
    </source>
</evidence>
<evidence type="ECO:0000256" key="3">
    <source>
        <dbReference type="ARBA" id="ARBA00022679"/>
    </source>
</evidence>
<comment type="caution">
    <text evidence="10">The sequence shown here is derived from an EMBL/GenBank/DDBJ whole genome shotgun (WGS) entry which is preliminary data.</text>
</comment>
<feature type="binding site" evidence="7">
    <location>
        <position position="101"/>
    </location>
    <ligand>
        <name>carbamoyl phosphate</name>
        <dbReference type="ChEBI" id="CHEBI:58228"/>
    </ligand>
</feature>
<evidence type="ECO:0000259" key="8">
    <source>
        <dbReference type="Pfam" id="PF00185"/>
    </source>
</evidence>
<dbReference type="PANTHER" id="PTHR45753">
    <property type="entry name" value="ORNITHINE CARBAMOYLTRANSFERASE, MITOCHONDRIAL"/>
    <property type="match status" value="1"/>
</dbReference>
<feature type="domain" description="Aspartate/ornithine carbamoyltransferase carbamoyl-P binding" evidence="9">
    <location>
        <begin position="4"/>
        <end position="141"/>
    </location>
</feature>
<dbReference type="InterPro" id="IPR002082">
    <property type="entry name" value="Asp_carbamoyltransf"/>
</dbReference>
<keyword evidence="11" id="KW-1185">Reference proteome</keyword>
<dbReference type="GO" id="GO:0004070">
    <property type="term" value="F:aspartate carbamoyltransferase activity"/>
    <property type="evidence" value="ECO:0007669"/>
    <property type="project" value="UniProtKB-EC"/>
</dbReference>
<evidence type="ECO:0000256" key="5">
    <source>
        <dbReference type="ARBA" id="ARBA00043884"/>
    </source>
</evidence>
<evidence type="ECO:0000313" key="10">
    <source>
        <dbReference type="EMBL" id="MBD8040511.1"/>
    </source>
</evidence>
<dbReference type="InterPro" id="IPR006130">
    <property type="entry name" value="Asp/Orn_carbamoylTrfase"/>
</dbReference>
<dbReference type="PANTHER" id="PTHR45753:SF6">
    <property type="entry name" value="ASPARTATE CARBAMOYLTRANSFERASE"/>
    <property type="match status" value="1"/>
</dbReference>
<dbReference type="RefSeq" id="WP_022039878.1">
    <property type="nucleotide sequence ID" value="NZ_JACSPP010000022.1"/>
</dbReference>
<organism evidence="10 11">
    <name type="scientific">Phocaeicola intestinalis</name>
    <dbReference type="NCBI Taxonomy" id="2762212"/>
    <lineage>
        <taxon>Bacteria</taxon>
        <taxon>Pseudomonadati</taxon>
        <taxon>Bacteroidota</taxon>
        <taxon>Bacteroidia</taxon>
        <taxon>Bacteroidales</taxon>
        <taxon>Bacteroidaceae</taxon>
        <taxon>Phocaeicola</taxon>
    </lineage>
</organism>
<sequence>MENRSLVTIANHSKERILYLLEMAQEFEKKPNRHLLDQRIVATLFFEPSTRTRLSFETAANRLGAKVIGFTDPKVTSSSKGETLKDTIMMVSNYADIIVMRHYLEGAARYASEIAPVPIVNAGDGANQHPSQTMLDLYSIYKTQGTLENLNIYLVGDLKYGRTVHSLLMAMRHFNPTFHFIAPNELKMPEEYKLYCKEHHIHYEEHSDFNEETIANADILYMTRVQRERFTDLMEYERVKDVYILHNKMLEHTRPNLRILHPLPRVNEIAYDVDNNPKAYYFQQAQNGLYAREAILCDVLGITLDEVKADTNRIMNL</sequence>
<evidence type="ECO:0000256" key="2">
    <source>
        <dbReference type="ARBA" id="ARBA00008896"/>
    </source>
</evidence>
<dbReference type="PRINTS" id="PR00101">
    <property type="entry name" value="ATCASE"/>
</dbReference>
<proteinExistence type="inferred from homology"/>
<comment type="subunit">
    <text evidence="7">Heterododecamer (2C3:3R2) of six catalytic PyrB chains organized as two trimers (C3), and six regulatory PyrI chains organized as three dimers (R2).</text>
</comment>
<dbReference type="Pfam" id="PF02729">
    <property type="entry name" value="OTCace_N"/>
    <property type="match status" value="1"/>
</dbReference>
<dbReference type="Proteomes" id="UP000620874">
    <property type="component" value="Unassembled WGS sequence"/>
</dbReference>
<feature type="binding site" evidence="7">
    <location>
        <position position="263"/>
    </location>
    <ligand>
        <name>carbamoyl phosphate</name>
        <dbReference type="ChEBI" id="CHEBI:58228"/>
    </ligand>
</feature>
<comment type="function">
    <text evidence="5 7">Catalyzes the condensation of carbamoyl phosphate and aspartate to form carbamoyl aspartate and inorganic phosphate, the committed step in the de novo pyrimidine nucleotide biosynthesis pathway.</text>
</comment>
<name>A0ABR8Y8T3_9BACT</name>
<dbReference type="PROSITE" id="PS00097">
    <property type="entry name" value="CARBAMOYLTRANSFERASE"/>
    <property type="match status" value="1"/>
</dbReference>
<dbReference type="EC" id="2.1.3.2" evidence="7"/>
<evidence type="ECO:0000256" key="6">
    <source>
        <dbReference type="ARBA" id="ARBA00048859"/>
    </source>
</evidence>
<dbReference type="SUPFAM" id="SSF53671">
    <property type="entry name" value="Aspartate/ornithine carbamoyltransferase"/>
    <property type="match status" value="1"/>
</dbReference>
<dbReference type="PRINTS" id="PR00100">
    <property type="entry name" value="AOTCASE"/>
</dbReference>
<feature type="binding site" evidence="7">
    <location>
        <position position="51"/>
    </location>
    <ligand>
        <name>carbamoyl phosphate</name>
        <dbReference type="ChEBI" id="CHEBI:58228"/>
    </ligand>
</feature>
<feature type="binding site" evidence="7">
    <location>
        <position position="264"/>
    </location>
    <ligand>
        <name>carbamoyl phosphate</name>
        <dbReference type="ChEBI" id="CHEBI:58228"/>
    </ligand>
</feature>
<comment type="similarity">
    <text evidence="2 7">Belongs to the aspartate/ornithine carbamoyltransferase superfamily. ATCase family.</text>
</comment>
<dbReference type="HAMAP" id="MF_00001">
    <property type="entry name" value="Asp_carb_tr"/>
    <property type="match status" value="1"/>
</dbReference>
<dbReference type="Gene3D" id="3.40.50.1370">
    <property type="entry name" value="Aspartate/ornithine carbamoyltransferase"/>
    <property type="match status" value="2"/>
</dbReference>
<feature type="binding site" evidence="7">
    <location>
        <position position="132"/>
    </location>
    <ligand>
        <name>carbamoyl phosphate</name>
        <dbReference type="ChEBI" id="CHEBI:58228"/>
    </ligand>
</feature>
<comment type="pathway">
    <text evidence="1 7">Pyrimidine metabolism; UMP biosynthesis via de novo pathway; (S)-dihydroorotate from bicarbonate: step 2/3.</text>
</comment>
<feature type="domain" description="Aspartate/ornithine carbamoyltransferase Asp/Orn-binding" evidence="8">
    <location>
        <begin position="149"/>
        <end position="297"/>
    </location>
</feature>
<evidence type="ECO:0000259" key="9">
    <source>
        <dbReference type="Pfam" id="PF02729"/>
    </source>
</evidence>
<feature type="binding site" evidence="7">
    <location>
        <position position="224"/>
    </location>
    <ligand>
        <name>L-aspartate</name>
        <dbReference type="ChEBI" id="CHEBI:29991"/>
    </ligand>
</feature>
<dbReference type="InterPro" id="IPR006131">
    <property type="entry name" value="Asp_carbamoyltransf_Asp/Orn-bd"/>
</dbReference>
<keyword evidence="4 7" id="KW-0665">Pyrimidine biosynthesis</keyword>
<feature type="binding site" evidence="7">
    <location>
        <position position="162"/>
    </location>
    <ligand>
        <name>L-aspartate</name>
        <dbReference type="ChEBI" id="CHEBI:29991"/>
    </ligand>
</feature>
<evidence type="ECO:0000313" key="11">
    <source>
        <dbReference type="Proteomes" id="UP000620874"/>
    </source>
</evidence>
<feature type="binding site" evidence="7">
    <location>
        <position position="52"/>
    </location>
    <ligand>
        <name>carbamoyl phosphate</name>
        <dbReference type="ChEBI" id="CHEBI:58228"/>
    </ligand>
</feature>
<feature type="binding site" evidence="7">
    <location>
        <position position="80"/>
    </location>
    <ligand>
        <name>L-aspartate</name>
        <dbReference type="ChEBI" id="CHEBI:29991"/>
    </ligand>
</feature>
<evidence type="ECO:0000256" key="7">
    <source>
        <dbReference type="HAMAP-Rule" id="MF_00001"/>
    </source>
</evidence>
<comment type="catalytic activity">
    <reaction evidence="6 7">
        <text>carbamoyl phosphate + L-aspartate = N-carbamoyl-L-aspartate + phosphate + H(+)</text>
        <dbReference type="Rhea" id="RHEA:20013"/>
        <dbReference type="ChEBI" id="CHEBI:15378"/>
        <dbReference type="ChEBI" id="CHEBI:29991"/>
        <dbReference type="ChEBI" id="CHEBI:32814"/>
        <dbReference type="ChEBI" id="CHEBI:43474"/>
        <dbReference type="ChEBI" id="CHEBI:58228"/>
        <dbReference type="EC" id="2.1.3.2"/>
    </reaction>
</comment>
<feature type="binding site" evidence="7">
    <location>
        <position position="129"/>
    </location>
    <ligand>
        <name>carbamoyl phosphate</name>
        <dbReference type="ChEBI" id="CHEBI:58228"/>
    </ligand>
</feature>
<dbReference type="EMBL" id="JACSPP010000022">
    <property type="protein sequence ID" value="MBD8040511.1"/>
    <property type="molecule type" value="Genomic_DNA"/>
</dbReference>
<gene>
    <name evidence="7 10" type="primary">pyrB</name>
    <name evidence="10" type="ORF">H9625_08685</name>
</gene>
<dbReference type="NCBIfam" id="TIGR00670">
    <property type="entry name" value="asp_carb_tr"/>
    <property type="match status" value="1"/>
</dbReference>
<accession>A0ABR8Y8T3</accession>
<reference evidence="10 11" key="1">
    <citation type="submission" date="2020-08" db="EMBL/GenBank/DDBJ databases">
        <title>A Genomic Blueprint of the Chicken Gut Microbiome.</title>
        <authorList>
            <person name="Gilroy R."/>
            <person name="Ravi A."/>
            <person name="Getino M."/>
            <person name="Pursley I."/>
            <person name="Horton D.L."/>
            <person name="Alikhan N.-F."/>
            <person name="Baker D."/>
            <person name="Gharbi K."/>
            <person name="Hall N."/>
            <person name="Watson M."/>
            <person name="Adriaenssens E.M."/>
            <person name="Foster-Nyarko E."/>
            <person name="Jarju S."/>
            <person name="Secka A."/>
            <person name="Antonio M."/>
            <person name="Oren A."/>
            <person name="Chaudhuri R."/>
            <person name="La Ragione R.M."/>
            <person name="Hildebrand F."/>
            <person name="Pallen M.J."/>
        </authorList>
    </citation>
    <scope>NUCLEOTIDE SEQUENCE [LARGE SCALE GENOMIC DNA]</scope>
    <source>
        <strain evidence="10 11">Sa1CVN1</strain>
    </source>
</reference>
<dbReference type="Pfam" id="PF00185">
    <property type="entry name" value="OTCace"/>
    <property type="match status" value="1"/>
</dbReference>
<dbReference type="NCBIfam" id="NF002032">
    <property type="entry name" value="PRK00856.1"/>
    <property type="match status" value="1"/>
</dbReference>
<keyword evidence="3 7" id="KW-0808">Transferase</keyword>